<name>A0A915JBV9_ROMCU</name>
<protein>
    <submittedName>
        <fullName evidence="2">Uncharacterized protein</fullName>
    </submittedName>
</protein>
<dbReference type="Proteomes" id="UP000887565">
    <property type="component" value="Unplaced"/>
</dbReference>
<organism evidence="1 2">
    <name type="scientific">Romanomermis culicivorax</name>
    <name type="common">Nematode worm</name>
    <dbReference type="NCBI Taxonomy" id="13658"/>
    <lineage>
        <taxon>Eukaryota</taxon>
        <taxon>Metazoa</taxon>
        <taxon>Ecdysozoa</taxon>
        <taxon>Nematoda</taxon>
        <taxon>Enoplea</taxon>
        <taxon>Dorylaimia</taxon>
        <taxon>Mermithida</taxon>
        <taxon>Mermithoidea</taxon>
        <taxon>Mermithidae</taxon>
        <taxon>Romanomermis</taxon>
    </lineage>
</organism>
<evidence type="ECO:0000313" key="1">
    <source>
        <dbReference type="Proteomes" id="UP000887565"/>
    </source>
</evidence>
<reference evidence="2" key="1">
    <citation type="submission" date="2022-11" db="UniProtKB">
        <authorList>
            <consortium name="WormBaseParasite"/>
        </authorList>
    </citation>
    <scope>IDENTIFICATION</scope>
</reference>
<evidence type="ECO:0000313" key="2">
    <source>
        <dbReference type="WBParaSite" id="nRc.2.0.1.t23983-RA"/>
    </source>
</evidence>
<keyword evidence="1" id="KW-1185">Reference proteome</keyword>
<proteinExistence type="predicted"/>
<dbReference type="AlphaFoldDB" id="A0A915JBV9"/>
<sequence>MNLTAFFRNRFYEIDRWYKARIEKPEILPQCYFIDPDNHYKSLAERLEELDLEKNQNRQLIDIGPFFDEKNLKISSNTKDTDATELERLARLRKCL</sequence>
<accession>A0A915JBV9</accession>
<dbReference type="WBParaSite" id="nRc.2.0.1.t23983-RA">
    <property type="protein sequence ID" value="nRc.2.0.1.t23983-RA"/>
    <property type="gene ID" value="nRc.2.0.1.g23983"/>
</dbReference>